<protein>
    <submittedName>
        <fullName evidence="1">Uncharacterized protein</fullName>
    </submittedName>
</protein>
<comment type="caution">
    <text evidence="1">The sequence shown here is derived from an EMBL/GenBank/DDBJ whole genome shotgun (WGS) entry which is preliminary data.</text>
</comment>
<sequence length="71" mass="8096">MGKREKPAATSHRMKICVAGRTYVVESRPLDAAREQRCYVYRVWSDGVLVKDWTEGNMADFFGMLPEAGKE</sequence>
<organism evidence="1 2">
    <name type="scientific">Herbaspirillum aquaticum</name>
    <dbReference type="NCBI Taxonomy" id="568783"/>
    <lineage>
        <taxon>Bacteria</taxon>
        <taxon>Pseudomonadati</taxon>
        <taxon>Pseudomonadota</taxon>
        <taxon>Betaproteobacteria</taxon>
        <taxon>Burkholderiales</taxon>
        <taxon>Oxalobacteraceae</taxon>
        <taxon>Herbaspirillum</taxon>
    </lineage>
</organism>
<keyword evidence="2" id="KW-1185">Reference proteome</keyword>
<reference evidence="1 2" key="1">
    <citation type="journal article" date="2010" name="Int. J. Syst. Evol. Microbiol.">
        <title>Reclassification of Herbaspirillum putei as a later heterotypic synonym of Herbaspirillum huttiense, with the description of H. huttiense subsp. huttiense subsp. nov. and H. huttiense subsp. putei subsp. nov., comb. nov., and description of Herbaspirillum aquaticum sp. nov.</title>
        <authorList>
            <person name="Dobritsa A.P."/>
            <person name="Reddy M.C."/>
            <person name="Samadpour M."/>
        </authorList>
    </citation>
    <scope>NUCLEOTIDE SEQUENCE [LARGE SCALE GENOMIC DNA]</scope>
    <source>
        <strain evidence="1 2">IEH 4430</strain>
    </source>
</reference>
<evidence type="ECO:0000313" key="1">
    <source>
        <dbReference type="EMBL" id="OWY33111.1"/>
    </source>
</evidence>
<dbReference type="Proteomes" id="UP000214747">
    <property type="component" value="Unassembled WGS sequence"/>
</dbReference>
<evidence type="ECO:0000313" key="2">
    <source>
        <dbReference type="Proteomes" id="UP000214747"/>
    </source>
</evidence>
<name>A0A225SPX0_9BURK</name>
<gene>
    <name evidence="1" type="ORF">CEJ45_18205</name>
</gene>
<dbReference type="AlphaFoldDB" id="A0A225SPX0"/>
<accession>A0A225SPX0</accession>
<dbReference type="EMBL" id="NJGV01000020">
    <property type="protein sequence ID" value="OWY33111.1"/>
    <property type="molecule type" value="Genomic_DNA"/>
</dbReference>
<proteinExistence type="predicted"/>